<evidence type="ECO:0000313" key="3">
    <source>
        <dbReference type="Proteomes" id="UP000321527"/>
    </source>
</evidence>
<evidence type="ECO:0000256" key="1">
    <source>
        <dbReference type="SAM" id="MobiDB-lite"/>
    </source>
</evidence>
<dbReference type="Proteomes" id="UP000321527">
    <property type="component" value="Genome"/>
</dbReference>
<gene>
    <name evidence="2" type="primary">68</name>
    <name evidence="2" type="ORF">SEA_ZARTROSA_68</name>
</gene>
<reference evidence="3" key="1">
    <citation type="submission" date="2019-07" db="EMBL/GenBank/DDBJ databases">
        <authorList>
            <person name="Bass S.L."/>
            <person name="Bonnelly G.N."/>
            <person name="Brown C.R."/>
            <person name="Gonzalez R.M."/>
            <person name="Howells E.K."/>
            <person name="Katz E."/>
            <person name="Kerns H.R."/>
            <person name="Klein G.C."/>
            <person name="Miklaszewski C.M."/>
            <person name="Otero L.A."/>
            <person name="Ouellette L.A."/>
            <person name="Prieto F.C."/>
            <person name="Robichaux K.C."/>
            <person name="Rodier Ao."/>
            <person name="Sadowski C.L."/>
            <person name="Showers K.M."/>
            <person name="Smallin M.T."/>
            <person name="Duffy Io."/>
            <person name="Hopson-Fernandes M.S."/>
            <person name="Pollenz R.S."/>
            <person name="Delesalle V.A."/>
            <person name="Garlena R.A."/>
            <person name="Russell D.A."/>
            <person name="Pope W.H."/>
            <person name="Jacobs-Sera D."/>
            <person name="Hatfull G.F."/>
        </authorList>
    </citation>
    <scope>NUCLEOTIDE SEQUENCE [LARGE SCALE GENOMIC DNA]</scope>
</reference>
<sequence length="60" mass="7031">MSKMKDCRVPACRRKRPKGHPLRHFTRRQHSAHNIVLAASLKGFMWFRDSRPLLHKGGKP</sequence>
<name>A0A5B8WER4_9CAUD</name>
<feature type="compositionally biased region" description="Basic residues" evidence="1">
    <location>
        <begin position="11"/>
        <end position="20"/>
    </location>
</feature>
<proteinExistence type="predicted"/>
<evidence type="ECO:0000313" key="2">
    <source>
        <dbReference type="EMBL" id="QED11180.1"/>
    </source>
</evidence>
<accession>A0A5B8WER4</accession>
<dbReference type="KEGG" id="vg:55813642"/>
<dbReference type="GeneID" id="55813642"/>
<feature type="region of interest" description="Disordered" evidence="1">
    <location>
        <begin position="1"/>
        <end position="20"/>
    </location>
</feature>
<dbReference type="RefSeq" id="YP_009884289.1">
    <property type="nucleotide sequence ID" value="NC_049468.1"/>
</dbReference>
<dbReference type="EMBL" id="MN183279">
    <property type="protein sequence ID" value="QED11180.1"/>
    <property type="molecule type" value="Genomic_DNA"/>
</dbReference>
<protein>
    <submittedName>
        <fullName evidence="2">Uncharacterized protein</fullName>
    </submittedName>
</protein>
<organism evidence="2 3">
    <name type="scientific">Arthrobacter phage Zartrosa</name>
    <dbReference type="NCBI Taxonomy" id="2603257"/>
    <lineage>
        <taxon>Viruses</taxon>
        <taxon>Duplodnaviria</taxon>
        <taxon>Heunggongvirae</taxon>
        <taxon>Uroviricota</taxon>
        <taxon>Caudoviricetes</taxon>
        <taxon>Berryhillviridae</taxon>
        <taxon>Marthavirus</taxon>
        <taxon>Marthavirus zartrosa</taxon>
    </lineage>
</organism>
<keyword evidence="3" id="KW-1185">Reference proteome</keyword>